<dbReference type="InterPro" id="IPR015590">
    <property type="entry name" value="Aldehyde_DH_dom"/>
</dbReference>
<dbReference type="PANTHER" id="PTHR11699">
    <property type="entry name" value="ALDEHYDE DEHYDROGENASE-RELATED"/>
    <property type="match status" value="1"/>
</dbReference>
<evidence type="ECO:0000313" key="5">
    <source>
        <dbReference type="EMBL" id="MET3528566.1"/>
    </source>
</evidence>
<dbReference type="InterPro" id="IPR016161">
    <property type="entry name" value="Ald_DH/histidinol_DH"/>
</dbReference>
<dbReference type="Proteomes" id="UP001549110">
    <property type="component" value="Unassembled WGS sequence"/>
</dbReference>
<dbReference type="Pfam" id="PF00171">
    <property type="entry name" value="Aldedh"/>
    <property type="match status" value="1"/>
</dbReference>
<dbReference type="InterPro" id="IPR016162">
    <property type="entry name" value="Ald_DH_N"/>
</dbReference>
<evidence type="ECO:0000256" key="3">
    <source>
        <dbReference type="RuleBase" id="RU003345"/>
    </source>
</evidence>
<dbReference type="EC" id="1.2.1.3" evidence="5"/>
<comment type="caution">
    <text evidence="5">The sequence shown here is derived from an EMBL/GenBank/DDBJ whole genome shotgun (WGS) entry which is preliminary data.</text>
</comment>
<dbReference type="Gene3D" id="3.40.605.10">
    <property type="entry name" value="Aldehyde Dehydrogenase, Chain A, domain 1"/>
    <property type="match status" value="1"/>
</dbReference>
<dbReference type="GO" id="GO:0004029">
    <property type="term" value="F:aldehyde dehydrogenase (NAD+) activity"/>
    <property type="evidence" value="ECO:0007669"/>
    <property type="project" value="UniProtKB-EC"/>
</dbReference>
<keyword evidence="6" id="KW-1185">Reference proteome</keyword>
<dbReference type="PROSITE" id="PS00687">
    <property type="entry name" value="ALDEHYDE_DEHYDR_GLU"/>
    <property type="match status" value="1"/>
</dbReference>
<feature type="active site" evidence="2">
    <location>
        <position position="254"/>
    </location>
</feature>
<protein>
    <submittedName>
        <fullName evidence="5">Aldehyde dehydrogenase (NAD+)</fullName>
        <ecNumber evidence="5">1.2.1.3</ecNumber>
    </submittedName>
</protein>
<dbReference type="SUPFAM" id="SSF53720">
    <property type="entry name" value="ALDH-like"/>
    <property type="match status" value="1"/>
</dbReference>
<gene>
    <name evidence="5" type="ORF">ABID41_003708</name>
</gene>
<comment type="similarity">
    <text evidence="3">Belongs to the aldehyde dehydrogenase family.</text>
</comment>
<feature type="domain" description="Aldehyde dehydrogenase" evidence="4">
    <location>
        <begin position="28"/>
        <end position="479"/>
    </location>
</feature>
<dbReference type="EMBL" id="JBEPLU010000004">
    <property type="protein sequence ID" value="MET3528566.1"/>
    <property type="molecule type" value="Genomic_DNA"/>
</dbReference>
<reference evidence="5 6" key="1">
    <citation type="submission" date="2024-06" db="EMBL/GenBank/DDBJ databases">
        <title>Genomic Encyclopedia of Type Strains, Phase IV (KMG-IV): sequencing the most valuable type-strain genomes for metagenomic binning, comparative biology and taxonomic classification.</title>
        <authorList>
            <person name="Goeker M."/>
        </authorList>
    </citation>
    <scope>NUCLEOTIDE SEQUENCE [LARGE SCALE GENOMIC DNA]</scope>
    <source>
        <strain evidence="5 6">DSM 17809</strain>
    </source>
</reference>
<dbReference type="RefSeq" id="WP_354298439.1">
    <property type="nucleotide sequence ID" value="NZ_JBEPLU010000004.1"/>
</dbReference>
<name>A0ABV2EQB9_9CAUL</name>
<dbReference type="InterPro" id="IPR016163">
    <property type="entry name" value="Ald_DH_C"/>
</dbReference>
<sequence>MEEAMGRSSQTSLLPTLAVVGLTGRYRDKFDPRTGGFMKLVAEAGPEDLNAAVDAAHIAQEAWRDMRPSERGRILVELGRVIRANGERLGEIESQETGKPAGQMPALINLTAQFFEFYGGIVNVMDGQIINEGPDYHVYTRRDPFGVVGVILPWNAPMHQAARAIAPALAAGNSIVAKPSEHTPGSLVELARLAVDEGVLPPGLLNVVVGAGPPVGRAMAAHPLVQKISFTGSVRAGQDLGRIAAERILPLTLELGGKSANIVFADADFDAAAAGSVRAFTWNSGQWCAAGTRLLVQESIHDAFVQKLVAEVEALRVGPEPDATSGPMTTLAQYEKVLSYFEIADADGLTCAVGGTALEGDRFGGGWFIAPTVYTGVDNDHILAREEIFGPVVVVIPFKDEADAIRIANDSDFGLSAGVWSRDIGRVHRVAARLEAGRIVVNEYGGGFVQTPCGGFKFSGYGREQGIEALGHYTQTKSVIVRL</sequence>
<evidence type="ECO:0000256" key="1">
    <source>
        <dbReference type="ARBA" id="ARBA00023002"/>
    </source>
</evidence>
<dbReference type="InterPro" id="IPR029510">
    <property type="entry name" value="Ald_DH_CS_GLU"/>
</dbReference>
<evidence type="ECO:0000259" key="4">
    <source>
        <dbReference type="Pfam" id="PF00171"/>
    </source>
</evidence>
<keyword evidence="1 3" id="KW-0560">Oxidoreductase</keyword>
<evidence type="ECO:0000313" key="6">
    <source>
        <dbReference type="Proteomes" id="UP001549110"/>
    </source>
</evidence>
<organism evidence="5 6">
    <name type="scientific">Phenylobacterium koreense</name>
    <dbReference type="NCBI Taxonomy" id="266125"/>
    <lineage>
        <taxon>Bacteria</taxon>
        <taxon>Pseudomonadati</taxon>
        <taxon>Pseudomonadota</taxon>
        <taxon>Alphaproteobacteria</taxon>
        <taxon>Caulobacterales</taxon>
        <taxon>Caulobacteraceae</taxon>
        <taxon>Phenylobacterium</taxon>
    </lineage>
</organism>
<proteinExistence type="inferred from homology"/>
<accession>A0ABV2EQB9</accession>
<dbReference type="Gene3D" id="3.40.309.10">
    <property type="entry name" value="Aldehyde Dehydrogenase, Chain A, domain 2"/>
    <property type="match status" value="1"/>
</dbReference>
<evidence type="ECO:0000256" key="2">
    <source>
        <dbReference type="PROSITE-ProRule" id="PRU10007"/>
    </source>
</evidence>